<evidence type="ECO:0000313" key="1">
    <source>
        <dbReference type="EMBL" id="QQK07826.1"/>
    </source>
</evidence>
<proteinExistence type="predicted"/>
<organism evidence="1 2">
    <name type="scientific">Miniphocaeibacter halophilus</name>
    <dbReference type="NCBI Taxonomy" id="2931922"/>
    <lineage>
        <taxon>Bacteria</taxon>
        <taxon>Bacillati</taxon>
        <taxon>Bacillota</taxon>
        <taxon>Tissierellia</taxon>
        <taxon>Tissierellales</taxon>
        <taxon>Peptoniphilaceae</taxon>
        <taxon>Miniphocaeibacter</taxon>
    </lineage>
</organism>
<keyword evidence="1" id="KW-0032">Aminotransferase</keyword>
<accession>A0AC61MV79</accession>
<dbReference type="EC" id="2.6.1.9" evidence="1"/>
<keyword evidence="1" id="KW-0808">Transferase</keyword>
<evidence type="ECO:0000313" key="2">
    <source>
        <dbReference type="Proteomes" id="UP000595814"/>
    </source>
</evidence>
<gene>
    <name evidence="1" type="primary">hisC</name>
    <name evidence="1" type="ORF">JFY71_11200</name>
</gene>
<reference evidence="1 2" key="1">
    <citation type="journal article" date="2022" name="Int. J. Syst. Evol. Microbiol.">
        <title>Miniphocaeibacter halophilus sp. nov., an ammonium-tolerant acetate-producing bacterium isolated from a biogas system.</title>
        <authorList>
            <person name="Schnurer A."/>
            <person name="Singh A."/>
            <person name="Bi S."/>
            <person name="Qiao W."/>
            <person name="Westerholm M."/>
        </authorList>
    </citation>
    <scope>NUCLEOTIDE SEQUENCE [LARGE SCALE GENOMIC DNA]</scope>
    <source>
        <strain evidence="1 2">AMB_01</strain>
    </source>
</reference>
<dbReference type="Proteomes" id="UP000595814">
    <property type="component" value="Chromosome"/>
</dbReference>
<name>A0AC61MV79_9FIRM</name>
<protein>
    <submittedName>
        <fullName evidence="1">Histidinol-phosphate transaminase</fullName>
        <ecNumber evidence="1">2.6.1.9</ecNumber>
    </submittedName>
</protein>
<dbReference type="EMBL" id="CP066744">
    <property type="protein sequence ID" value="QQK07826.1"/>
    <property type="molecule type" value="Genomic_DNA"/>
</dbReference>
<keyword evidence="2" id="KW-1185">Reference proteome</keyword>
<sequence>MSERYLKKCLRDFSNYETKAIKEKYVVNANESPFNIIEEENIKNTIVNIVKDYDFNRYPDPMTNELREELANFLNIKKANIICGNGGDEIINLIIMTFIEPDDYVVVHSPSFEMYNISTTINNGKIIKVRDKDNYIINTDKIIEKANKNKAKVIFLCVPNNPTGYLMPKEEIEKIINSTDSIIVLDQAYIEFSSLGQLNYLDNSRVIVIRTLSKLFGLAGLRIGYGVGNEEVINCLNKVKPPYNVNGLTQKIATEVLKNREFILERINFFKNERDRIIQELRKHEYLTVYDSNTNFVLVKVSPDKIDNILQNLENNSILAKVYKERPELDNCIRISISNTEVNNLIIKSFNCRSENE</sequence>